<dbReference type="InParanoid" id="E4ZTK9"/>
<dbReference type="VEuPathDB" id="FungiDB:LEMA_P118680.1"/>
<dbReference type="HOGENOM" id="CLU_430863_0_0_1"/>
<name>E4ZTK9_LEPMJ</name>
<proteinExistence type="predicted"/>
<keyword evidence="2" id="KW-1185">Reference proteome</keyword>
<dbReference type="OrthoDB" id="3799619at2759"/>
<gene>
    <name evidence="1" type="ORF">LEMA_P118680.1</name>
</gene>
<dbReference type="AlphaFoldDB" id="E4ZTK9"/>
<dbReference type="GeneID" id="13291348"/>
<protein>
    <submittedName>
        <fullName evidence="1">Predicted protein</fullName>
    </submittedName>
</protein>
<evidence type="ECO:0000313" key="1">
    <source>
        <dbReference type="EMBL" id="CBX94865.1"/>
    </source>
</evidence>
<dbReference type="Proteomes" id="UP000002668">
    <property type="component" value="Genome"/>
</dbReference>
<dbReference type="EMBL" id="FP929125">
    <property type="protein sequence ID" value="CBX94865.1"/>
    <property type="molecule type" value="Genomic_DNA"/>
</dbReference>
<reference evidence="2" key="1">
    <citation type="journal article" date="2011" name="Nat. Commun.">
        <title>Effector diversification within compartments of the Leptosphaeria maculans genome affected by Repeat-Induced Point mutations.</title>
        <authorList>
            <person name="Rouxel T."/>
            <person name="Grandaubert J."/>
            <person name="Hane J.K."/>
            <person name="Hoede C."/>
            <person name="van de Wouw A.P."/>
            <person name="Couloux A."/>
            <person name="Dominguez V."/>
            <person name="Anthouard V."/>
            <person name="Bally P."/>
            <person name="Bourras S."/>
            <person name="Cozijnsen A.J."/>
            <person name="Ciuffetti L.M."/>
            <person name="Degrave A."/>
            <person name="Dilmaghani A."/>
            <person name="Duret L."/>
            <person name="Fudal I."/>
            <person name="Goodwin S.B."/>
            <person name="Gout L."/>
            <person name="Glaser N."/>
            <person name="Linglin J."/>
            <person name="Kema G.H.J."/>
            <person name="Lapalu N."/>
            <person name="Lawrence C.B."/>
            <person name="May K."/>
            <person name="Meyer M."/>
            <person name="Ollivier B."/>
            <person name="Poulain J."/>
            <person name="Schoch C.L."/>
            <person name="Simon A."/>
            <person name="Spatafora J.W."/>
            <person name="Stachowiak A."/>
            <person name="Turgeon B.G."/>
            <person name="Tyler B.M."/>
            <person name="Vincent D."/>
            <person name="Weissenbach J."/>
            <person name="Amselem J."/>
            <person name="Quesneville H."/>
            <person name="Oliver R.P."/>
            <person name="Wincker P."/>
            <person name="Balesdent M.-H."/>
            <person name="Howlett B.J."/>
        </authorList>
    </citation>
    <scope>NUCLEOTIDE SEQUENCE [LARGE SCALE GENOMIC DNA]</scope>
    <source>
        <strain evidence="2">JN3 / isolate v23.1.3 / race Av1-4-5-6-7-8</strain>
    </source>
</reference>
<evidence type="ECO:0000313" key="2">
    <source>
        <dbReference type="Proteomes" id="UP000002668"/>
    </source>
</evidence>
<accession>E4ZTK9</accession>
<sequence>MTDRATIRCRFRSSGFDGSQSASQCISLRWPGYTAWPQESGSPETQLTVVTSKKRTFSSDTPGRAMSFGMTCILRQLMASILQEKHRATSLAMESLIRFLFFPCVHSQDFSSSIVVGKRISFHRHALCQKISKIPRNCTWSTDKIILFAIIVTCTIDHDDLTEHSVASDFTYGNLGDFEDKPLLRLVTNETGRLIRETATSMSEGAPPTTSAQVHDAFDMEDSTDPVASALQYVSLEGVETKQQATLKIGDTSENTTRTKQNIDVLAEVILLHMKHVQTTMEALQSHITTQLDGPKEPPLHKWTPYTDYNTLSLAITSLNLAVTHLEPRQLPETQANRYHHRARSLSTATSKIAIFILGHANRKCSTCMEDLDAASDLDADAKQAAYTHMTGQVGHILDYCSRATSCIWTAFDTLEAHVQPMSSCEIAATGDTTARSTLAPVIKKDEKCCVAEDENDKVTEPSLTYHNLIALAWLVVTVICVYPTVHSLFPTFSSSNNNNSPSQQQPICETDIYHQTLHLVERTNAITNLTTGFYTIQLADLDSRYKALEQASESHGLRIDNLVDTLGPPNEQGTYHVTGQIAEIEGLSQRLRRMQEDVEWRMQRMQNEMTQTRKTMHRVDIRLTKRLDKVGAGR</sequence>
<dbReference type="eggNOG" id="ENOG502TDTF">
    <property type="taxonomic scope" value="Eukaryota"/>
</dbReference>
<organism evidence="2">
    <name type="scientific">Leptosphaeria maculans (strain JN3 / isolate v23.1.3 / race Av1-4-5-6-7-8)</name>
    <name type="common">Blackleg fungus</name>
    <name type="synonym">Phoma lingam</name>
    <dbReference type="NCBI Taxonomy" id="985895"/>
    <lineage>
        <taxon>Eukaryota</taxon>
        <taxon>Fungi</taxon>
        <taxon>Dikarya</taxon>
        <taxon>Ascomycota</taxon>
        <taxon>Pezizomycotina</taxon>
        <taxon>Dothideomycetes</taxon>
        <taxon>Pleosporomycetidae</taxon>
        <taxon>Pleosporales</taxon>
        <taxon>Pleosporineae</taxon>
        <taxon>Leptosphaeriaceae</taxon>
        <taxon>Plenodomus</taxon>
        <taxon>Plenodomus lingam/Leptosphaeria maculans species complex</taxon>
    </lineage>
</organism>